<dbReference type="GO" id="GO:0071111">
    <property type="term" value="F:cyclic-guanylate-specific phosphodiesterase activity"/>
    <property type="evidence" value="ECO:0007669"/>
    <property type="project" value="InterPro"/>
</dbReference>
<dbReference type="Gene3D" id="3.30.450.40">
    <property type="match status" value="1"/>
</dbReference>
<name>A0A4Y5W2K7_9PSED</name>
<organism evidence="2">
    <name type="scientific">Pseudomonas oryzihabitans</name>
    <dbReference type="NCBI Taxonomy" id="47885"/>
    <lineage>
        <taxon>Bacteria</taxon>
        <taxon>Pseudomonadati</taxon>
        <taxon>Pseudomonadota</taxon>
        <taxon>Gammaproteobacteria</taxon>
        <taxon>Pseudomonadales</taxon>
        <taxon>Pseudomonadaceae</taxon>
        <taxon>Pseudomonas</taxon>
    </lineage>
</organism>
<dbReference type="SUPFAM" id="SSF141868">
    <property type="entry name" value="EAL domain-like"/>
    <property type="match status" value="1"/>
</dbReference>
<proteinExistence type="predicted"/>
<dbReference type="Gene3D" id="3.20.20.450">
    <property type="entry name" value="EAL domain"/>
    <property type="match status" value="1"/>
</dbReference>
<dbReference type="RefSeq" id="WP_140217045.1">
    <property type="nucleotide sequence ID" value="NZ_CP021645.1"/>
</dbReference>
<reference evidence="2" key="1">
    <citation type="submission" date="2017-05" db="EMBL/GenBank/DDBJ databases">
        <title>Complete genome sequence of Pseudomonas psychrotolerans CS51.</title>
        <authorList>
            <person name="Asaf S."/>
            <person name="Kang S.M."/>
            <person name="Lee I.J."/>
        </authorList>
    </citation>
    <scope>NUCLEOTIDE SEQUENCE [LARGE SCALE GENOMIC DNA]</scope>
    <source>
        <strain evidence="2">CS51</strain>
    </source>
</reference>
<dbReference type="Pfam" id="PF01590">
    <property type="entry name" value="GAF"/>
    <property type="match status" value="1"/>
</dbReference>
<accession>A0A4Y5W2K7</accession>
<sequence length="410" mass="45935">MLLADQPHPLLDLLSTDISERELRQSLRVVRQYLGMDVAFLARFQQTDRVLEHVDSPADCPIQEGVIIPLNEGYCQKVVKGELPQLIPDTSRIPATQQIPATASIPIGSHMSVPIQLDGNVYGTLCCFGFQPNADLGERDLQMLRAFAEILALRLHEVESNRRARQTMIDEIDAALAQDAPRIVFQPVFQLPDLQLYGFECLSRFEVEPRRSPDKWFDQAAQAGIGVRLEEHVLRKSLAYQRDFATPSVLNVNASPELVTSTHLESLLHNVQDLSRITLEITEHAIIKDYATLARALEPWRRQGMRLAVDDAGAGYSSMKHILQLEPDIIKLDMSLTRCIHKDRRRRALAKGLVGFAHEIGCQVVAEGVETTEELATLRDLQVDYAQGYLLGKPLALAEALQLTTETLTH</sequence>
<dbReference type="InterPro" id="IPR003018">
    <property type="entry name" value="GAF"/>
</dbReference>
<dbReference type="CDD" id="cd01948">
    <property type="entry name" value="EAL"/>
    <property type="match status" value="1"/>
</dbReference>
<evidence type="ECO:0000259" key="1">
    <source>
        <dbReference type="PROSITE" id="PS50883"/>
    </source>
</evidence>
<dbReference type="SMART" id="SM00052">
    <property type="entry name" value="EAL"/>
    <property type="match status" value="1"/>
</dbReference>
<dbReference type="PANTHER" id="PTHR33121">
    <property type="entry name" value="CYCLIC DI-GMP PHOSPHODIESTERASE PDEF"/>
    <property type="match status" value="1"/>
</dbReference>
<dbReference type="SMART" id="SM00065">
    <property type="entry name" value="GAF"/>
    <property type="match status" value="1"/>
</dbReference>
<feature type="domain" description="EAL" evidence="1">
    <location>
        <begin position="165"/>
        <end position="408"/>
    </location>
</feature>
<dbReference type="InterPro" id="IPR050706">
    <property type="entry name" value="Cyclic-di-GMP_PDE-like"/>
</dbReference>
<dbReference type="PROSITE" id="PS50883">
    <property type="entry name" value="EAL"/>
    <property type="match status" value="1"/>
</dbReference>
<dbReference type="Pfam" id="PF00563">
    <property type="entry name" value="EAL"/>
    <property type="match status" value="1"/>
</dbReference>
<evidence type="ECO:0000313" key="2">
    <source>
        <dbReference type="EMBL" id="QDD88734.1"/>
    </source>
</evidence>
<gene>
    <name evidence="2" type="ORF">CCZ28_06790</name>
</gene>
<dbReference type="SUPFAM" id="SSF55781">
    <property type="entry name" value="GAF domain-like"/>
    <property type="match status" value="1"/>
</dbReference>
<protein>
    <submittedName>
        <fullName evidence="2">Diguanylate phosphodiesterase</fullName>
    </submittedName>
</protein>
<dbReference type="InterPro" id="IPR001633">
    <property type="entry name" value="EAL_dom"/>
</dbReference>
<dbReference type="EMBL" id="CP021645">
    <property type="protein sequence ID" value="QDD88734.1"/>
    <property type="molecule type" value="Genomic_DNA"/>
</dbReference>
<dbReference type="InterPro" id="IPR035919">
    <property type="entry name" value="EAL_sf"/>
</dbReference>
<dbReference type="PANTHER" id="PTHR33121:SF76">
    <property type="entry name" value="SIGNALING PROTEIN"/>
    <property type="match status" value="1"/>
</dbReference>
<dbReference type="InterPro" id="IPR029016">
    <property type="entry name" value="GAF-like_dom_sf"/>
</dbReference>
<dbReference type="AlphaFoldDB" id="A0A4Y5W2K7"/>